<dbReference type="SUPFAM" id="SSF81606">
    <property type="entry name" value="PP2C-like"/>
    <property type="match status" value="1"/>
</dbReference>
<dbReference type="Gene3D" id="3.60.40.10">
    <property type="entry name" value="PPM-type phosphatase domain"/>
    <property type="match status" value="1"/>
</dbReference>
<keyword evidence="5" id="KW-1185">Reference proteome</keyword>
<dbReference type="InterPro" id="IPR003660">
    <property type="entry name" value="HAMP_dom"/>
</dbReference>
<dbReference type="AlphaFoldDB" id="F0JGV6"/>
<dbReference type="SMART" id="SM00304">
    <property type="entry name" value="HAMP"/>
    <property type="match status" value="1"/>
</dbReference>
<dbReference type="GO" id="GO:0007165">
    <property type="term" value="P:signal transduction"/>
    <property type="evidence" value="ECO:0007669"/>
    <property type="project" value="InterPro"/>
</dbReference>
<protein>
    <submittedName>
        <fullName evidence="4">Protein serine/threonine phosphatase with extracellular sensor</fullName>
    </submittedName>
</protein>
<dbReference type="InterPro" id="IPR001932">
    <property type="entry name" value="PPM-type_phosphatase-like_dom"/>
</dbReference>
<dbReference type="Pfam" id="PF07228">
    <property type="entry name" value="SpoIIE"/>
    <property type="match status" value="1"/>
</dbReference>
<dbReference type="Pfam" id="PF00672">
    <property type="entry name" value="HAMP"/>
    <property type="match status" value="1"/>
</dbReference>
<dbReference type="eggNOG" id="COG2208">
    <property type="taxonomic scope" value="Bacteria"/>
</dbReference>
<dbReference type="RefSeq" id="WP_014322573.1">
    <property type="nucleotide sequence ID" value="NC_016803.1"/>
</dbReference>
<sequence length="694" mass="75847">MRIQFKLLILLMSISLIPLLVVRTTIRRDLTKLGENLAERSENTLVHKASTGLQRIVEDHARVLKRERQLLEATAMLLASRIEGVLSGHSHMPEQGDFIPPDVSLDELGAAYFRMHMGGGQQLLKVDFSRVGVRGELPGFVLERLAPLIGTVKLEYPDLVLWTLVDLRGGSHIVYPRVDSTMHGMRGMTGPMDAPAPLRDSLTWTLPKVDPMTGRMAFEVVAPIRTAHGELQGNLTLVVPVDSILKENQHIGMFSTQAESMLVRPEKNAETGAVRVRVVASERKRTDAPGHWWAPQENVWLMSDDKMQFDIMTSRIVASRPGVVGMSFNGRSALWAFAPIDERGSVLLLIVPKSDIVRDAQAARDYVETQVERHSNTIGYVVLLAAVSALILSLLLSRVLTRNISALADAVRSVAKGNFDVRTAIRSRDEVGQLGLAFNRMIPELKERVNLKNALEVAQEVQQSLLPSESPAFPGVDVAATSSYCDETGGDYYGFIPRSTDAGDGLVVAVGDVSGHGMQAALLMASVRAYLRSQLHGGAGLDEAVTRVNELISDDVEGTGRFMTLFLLELVNGGARWVRAGHDPAMLYDPETDAFEDLQGDGLPLGVTHDVTFEVGSREDLRPGQCIVIGTDGIWEMQSESGEMFGKERLKEVIRQGVGDTSAQLIGRLVEALDAFRGNAGQLDDMTIAVVKIS</sequence>
<evidence type="ECO:0000259" key="2">
    <source>
        <dbReference type="PROSITE" id="PS50885"/>
    </source>
</evidence>
<dbReference type="eggNOG" id="COG2972">
    <property type="taxonomic scope" value="Bacteria"/>
</dbReference>
<dbReference type="CDD" id="cd06225">
    <property type="entry name" value="HAMP"/>
    <property type="match status" value="1"/>
</dbReference>
<gene>
    <name evidence="4" type="ORF">DND132_1940</name>
</gene>
<dbReference type="PANTHER" id="PTHR43156:SF2">
    <property type="entry name" value="STAGE II SPORULATION PROTEIN E"/>
    <property type="match status" value="1"/>
</dbReference>
<evidence type="ECO:0000256" key="1">
    <source>
        <dbReference type="ARBA" id="ARBA00022801"/>
    </source>
</evidence>
<evidence type="ECO:0000313" key="4">
    <source>
        <dbReference type="EMBL" id="EGB15146.1"/>
    </source>
</evidence>
<dbReference type="Gene3D" id="6.10.340.10">
    <property type="match status" value="1"/>
</dbReference>
<evidence type="ECO:0000313" key="5">
    <source>
        <dbReference type="Proteomes" id="UP000007845"/>
    </source>
</evidence>
<dbReference type="SMR" id="F0JGV6"/>
<feature type="domain" description="PPM-type phosphatase" evidence="3">
    <location>
        <begin position="475"/>
        <end position="693"/>
    </location>
</feature>
<dbReference type="SMART" id="SM00331">
    <property type="entry name" value="PP2C_SIG"/>
    <property type="match status" value="1"/>
</dbReference>
<dbReference type="PANTHER" id="PTHR43156">
    <property type="entry name" value="STAGE II SPORULATION PROTEIN E-RELATED"/>
    <property type="match status" value="1"/>
</dbReference>
<dbReference type="Proteomes" id="UP000007845">
    <property type="component" value="Chromosome"/>
</dbReference>
<dbReference type="InterPro" id="IPR052016">
    <property type="entry name" value="Bact_Sigma-Reg"/>
</dbReference>
<evidence type="ECO:0000259" key="3">
    <source>
        <dbReference type="PROSITE" id="PS51746"/>
    </source>
</evidence>
<dbReference type="HOGENOM" id="CLU_020306_1_0_7"/>
<dbReference type="CDD" id="cd18773">
    <property type="entry name" value="PDC1_HK_sensor"/>
    <property type="match status" value="1"/>
</dbReference>
<dbReference type="SUPFAM" id="SSF158472">
    <property type="entry name" value="HAMP domain-like"/>
    <property type="match status" value="1"/>
</dbReference>
<dbReference type="EMBL" id="CP003220">
    <property type="protein sequence ID" value="EGB15146.1"/>
    <property type="molecule type" value="Genomic_DNA"/>
</dbReference>
<accession>F0JGV6</accession>
<dbReference type="KEGG" id="ddn:DND132_1940"/>
<name>F0JGV6_9BACT</name>
<dbReference type="OrthoDB" id="343514at2"/>
<proteinExistence type="predicted"/>
<dbReference type="GO" id="GO:0016020">
    <property type="term" value="C:membrane"/>
    <property type="evidence" value="ECO:0007669"/>
    <property type="project" value="InterPro"/>
</dbReference>
<keyword evidence="1" id="KW-0378">Hydrolase</keyword>
<organism evidence="4 5">
    <name type="scientific">Pseudodesulfovibrio mercurii</name>
    <dbReference type="NCBI Taxonomy" id="641491"/>
    <lineage>
        <taxon>Bacteria</taxon>
        <taxon>Pseudomonadati</taxon>
        <taxon>Thermodesulfobacteriota</taxon>
        <taxon>Desulfovibrionia</taxon>
        <taxon>Desulfovibrionales</taxon>
        <taxon>Desulfovibrionaceae</taxon>
    </lineage>
</organism>
<dbReference type="GO" id="GO:0016791">
    <property type="term" value="F:phosphatase activity"/>
    <property type="evidence" value="ECO:0007669"/>
    <property type="project" value="TreeGrafter"/>
</dbReference>
<dbReference type="PROSITE" id="PS51746">
    <property type="entry name" value="PPM_2"/>
    <property type="match status" value="1"/>
</dbReference>
<feature type="domain" description="HAMP" evidence="2">
    <location>
        <begin position="398"/>
        <end position="450"/>
    </location>
</feature>
<dbReference type="STRING" id="641491.DND132_1940"/>
<dbReference type="InterPro" id="IPR036457">
    <property type="entry name" value="PPM-type-like_dom_sf"/>
</dbReference>
<dbReference type="PROSITE" id="PS50885">
    <property type="entry name" value="HAMP"/>
    <property type="match status" value="1"/>
</dbReference>
<reference evidence="4 5" key="1">
    <citation type="journal article" date="2011" name="J. Bacteriol.">
        <title>Genome sequence of the mercury-methylating strain Desulfovibrio desulfuricans ND132.</title>
        <authorList>
            <person name="Brown S.D."/>
            <person name="Gilmour C.C."/>
            <person name="Kucken A.M."/>
            <person name="Wall J.D."/>
            <person name="Elias D.A."/>
            <person name="Brandt C.C."/>
            <person name="Podar M."/>
            <person name="Chertkov O."/>
            <person name="Held B."/>
            <person name="Bruce D.C."/>
            <person name="Detter J.C."/>
            <person name="Tapia R."/>
            <person name="Han C.S."/>
            <person name="Goodwin L.A."/>
            <person name="Cheng J.F."/>
            <person name="Pitluck S."/>
            <person name="Woyke T."/>
            <person name="Mikhailova N."/>
            <person name="Ivanova N.N."/>
            <person name="Han J."/>
            <person name="Lucas S."/>
            <person name="Lapidus A.L."/>
            <person name="Land M.L."/>
            <person name="Hauser L.J."/>
            <person name="Palumbo A.V."/>
        </authorList>
    </citation>
    <scope>NUCLEOTIDE SEQUENCE [LARGE SCALE GENOMIC DNA]</scope>
    <source>
        <strain evidence="4 5">ND132</strain>
    </source>
</reference>